<evidence type="ECO:0000256" key="12">
    <source>
        <dbReference type="ARBA" id="ARBA00022989"/>
    </source>
</evidence>
<dbReference type="PANTHER" id="PTHR44936">
    <property type="entry name" value="SENSOR PROTEIN CREC"/>
    <property type="match status" value="1"/>
</dbReference>
<dbReference type="InterPro" id="IPR036890">
    <property type="entry name" value="HATPase_C_sf"/>
</dbReference>
<feature type="transmembrane region" description="Helical" evidence="15">
    <location>
        <begin position="12"/>
        <end position="34"/>
    </location>
</feature>
<dbReference type="InterPro" id="IPR038421">
    <property type="entry name" value="RisS_PPD_sf"/>
</dbReference>
<dbReference type="InterPro" id="IPR032408">
    <property type="entry name" value="RisS_PPD"/>
</dbReference>
<evidence type="ECO:0000313" key="18">
    <source>
        <dbReference type="EMBL" id="NOL51064.1"/>
    </source>
</evidence>
<evidence type="ECO:0000256" key="8">
    <source>
        <dbReference type="ARBA" id="ARBA00022692"/>
    </source>
</evidence>
<dbReference type="Pfam" id="PF02518">
    <property type="entry name" value="HATPase_c"/>
    <property type="match status" value="1"/>
</dbReference>
<evidence type="ECO:0000256" key="3">
    <source>
        <dbReference type="ARBA" id="ARBA00012438"/>
    </source>
</evidence>
<comment type="subcellular location">
    <subcellularLocation>
        <location evidence="2">Cell inner membrane</location>
        <topology evidence="2">Multi-pass membrane protein</topology>
    </subcellularLocation>
</comment>
<dbReference type="RefSeq" id="WP_171679735.1">
    <property type="nucleotide sequence ID" value="NZ_JABGBN010000001.1"/>
</dbReference>
<dbReference type="SUPFAM" id="SSF47384">
    <property type="entry name" value="Homodimeric domain of signal transducing histidine kinase"/>
    <property type="match status" value="1"/>
</dbReference>
<feature type="domain" description="HAMP" evidence="17">
    <location>
        <begin position="181"/>
        <end position="230"/>
    </location>
</feature>
<evidence type="ECO:0000256" key="9">
    <source>
        <dbReference type="ARBA" id="ARBA00022741"/>
    </source>
</evidence>
<keyword evidence="14 15" id="KW-0472">Membrane</keyword>
<feature type="transmembrane region" description="Helical" evidence="15">
    <location>
        <begin position="157"/>
        <end position="179"/>
    </location>
</feature>
<keyword evidence="11" id="KW-0067">ATP-binding</keyword>
<dbReference type="InterPro" id="IPR050980">
    <property type="entry name" value="2C_sensor_his_kinase"/>
</dbReference>
<dbReference type="Gene3D" id="1.10.287.130">
    <property type="match status" value="1"/>
</dbReference>
<keyword evidence="5" id="KW-0997">Cell inner membrane</keyword>
<keyword evidence="8 15" id="KW-0812">Transmembrane</keyword>
<dbReference type="SUPFAM" id="SSF55874">
    <property type="entry name" value="ATPase domain of HSP90 chaperone/DNA topoisomerase II/histidine kinase"/>
    <property type="match status" value="1"/>
</dbReference>
<dbReference type="Gene3D" id="3.30.565.10">
    <property type="entry name" value="Histidine kinase-like ATPase, C-terminal domain"/>
    <property type="match status" value="1"/>
</dbReference>
<dbReference type="Pfam" id="PF00672">
    <property type="entry name" value="HAMP"/>
    <property type="match status" value="1"/>
</dbReference>
<evidence type="ECO:0000256" key="4">
    <source>
        <dbReference type="ARBA" id="ARBA00022475"/>
    </source>
</evidence>
<keyword evidence="10" id="KW-0418">Kinase</keyword>
<dbReference type="InterPro" id="IPR004358">
    <property type="entry name" value="Sig_transdc_His_kin-like_C"/>
</dbReference>
<name>A0A849P3Z9_9BURK</name>
<dbReference type="CDD" id="cd00082">
    <property type="entry name" value="HisKA"/>
    <property type="match status" value="1"/>
</dbReference>
<evidence type="ECO:0000256" key="10">
    <source>
        <dbReference type="ARBA" id="ARBA00022777"/>
    </source>
</evidence>
<dbReference type="PANTHER" id="PTHR44936:SF5">
    <property type="entry name" value="SENSOR HISTIDINE KINASE ENVZ"/>
    <property type="match status" value="1"/>
</dbReference>
<dbReference type="SMART" id="SM00388">
    <property type="entry name" value="HisKA"/>
    <property type="match status" value="1"/>
</dbReference>
<evidence type="ECO:0000259" key="17">
    <source>
        <dbReference type="PROSITE" id="PS50885"/>
    </source>
</evidence>
<dbReference type="SMART" id="SM00387">
    <property type="entry name" value="HATPase_c"/>
    <property type="match status" value="1"/>
</dbReference>
<evidence type="ECO:0000313" key="19">
    <source>
        <dbReference type="Proteomes" id="UP000537862"/>
    </source>
</evidence>
<keyword evidence="9" id="KW-0547">Nucleotide-binding</keyword>
<evidence type="ECO:0000256" key="14">
    <source>
        <dbReference type="ARBA" id="ARBA00023136"/>
    </source>
</evidence>
<dbReference type="Pfam" id="PF16524">
    <property type="entry name" value="RisS_PPD"/>
    <property type="match status" value="1"/>
</dbReference>
<evidence type="ECO:0000256" key="2">
    <source>
        <dbReference type="ARBA" id="ARBA00004429"/>
    </source>
</evidence>
<dbReference type="PROSITE" id="PS50885">
    <property type="entry name" value="HAMP"/>
    <property type="match status" value="1"/>
</dbReference>
<keyword evidence="7" id="KW-0808">Transferase</keyword>
<keyword evidence="12 15" id="KW-1133">Transmembrane helix</keyword>
<dbReference type="PRINTS" id="PR00344">
    <property type="entry name" value="BCTRLSENSOR"/>
</dbReference>
<organism evidence="18 19">
    <name type="scientific">Pelistega suis</name>
    <dbReference type="NCBI Taxonomy" id="1631957"/>
    <lineage>
        <taxon>Bacteria</taxon>
        <taxon>Pseudomonadati</taxon>
        <taxon>Pseudomonadota</taxon>
        <taxon>Betaproteobacteria</taxon>
        <taxon>Burkholderiales</taxon>
        <taxon>Alcaligenaceae</taxon>
        <taxon>Pelistega</taxon>
    </lineage>
</organism>
<keyword evidence="19" id="KW-1185">Reference proteome</keyword>
<dbReference type="EC" id="2.7.13.3" evidence="3"/>
<dbReference type="Proteomes" id="UP000537862">
    <property type="component" value="Unassembled WGS sequence"/>
</dbReference>
<dbReference type="GO" id="GO:0000155">
    <property type="term" value="F:phosphorelay sensor kinase activity"/>
    <property type="evidence" value="ECO:0007669"/>
    <property type="project" value="InterPro"/>
</dbReference>
<dbReference type="InterPro" id="IPR036097">
    <property type="entry name" value="HisK_dim/P_sf"/>
</dbReference>
<feature type="domain" description="Histidine kinase" evidence="16">
    <location>
        <begin position="238"/>
        <end position="445"/>
    </location>
</feature>
<dbReference type="AlphaFoldDB" id="A0A849P3Z9"/>
<protein>
    <recommendedName>
        <fullName evidence="3">histidine kinase</fullName>
        <ecNumber evidence="3">2.7.13.3</ecNumber>
    </recommendedName>
</protein>
<accession>A0A849P3Z9</accession>
<sequence>MSRLRLGVFGRAFLTLFALLVVSLSAFVFAFLFAQLEPRATQIAERAITAYHITQRAFRFAPLETHPALILELASIGDTQAYPKESGDNYKPLPDDTFWNLVSSKVRGTLLHDPDLIIASSVNNVEGIWLSLRTLNNQEYWLMIRNPPIFTDIKSEWIYWSLIILALSVLGSSIAAFLANKPLGQLSQTVHTLSRGEKPVPLPEDSGPQELRTLFRDINTMVSDRLQLDSDRQVMLAGISHDLRTPLARMRLELEMSNIPEESMQAIDQDLEQVNHCINQILEYSRPTAEKASLINISTTLENLCRLESAYTAELNGKLRYHIENNLFARIVEGNLKRVVGNLIENARRYGKNENEQIEIDLKAYRHHGNIYIDVSDYGKGVNEEDIPRIMRPFSRGEQARTGVSGSGLGLAICERLLKPVGARLKLLPNKPRGLLCRIEISLYDNKNIQLDEKI</sequence>
<dbReference type="InterPro" id="IPR005467">
    <property type="entry name" value="His_kinase_dom"/>
</dbReference>
<evidence type="ECO:0000256" key="13">
    <source>
        <dbReference type="ARBA" id="ARBA00023012"/>
    </source>
</evidence>
<reference evidence="18 19" key="1">
    <citation type="submission" date="2020-05" db="EMBL/GenBank/DDBJ databases">
        <authorList>
            <person name="Niu N."/>
        </authorList>
    </citation>
    <scope>NUCLEOTIDE SEQUENCE [LARGE SCALE GENOMIC DNA]</scope>
    <source>
        <strain evidence="18 19">3340-03</strain>
    </source>
</reference>
<keyword evidence="13" id="KW-0902">Two-component regulatory system</keyword>
<keyword evidence="6" id="KW-0597">Phosphoprotein</keyword>
<evidence type="ECO:0000256" key="1">
    <source>
        <dbReference type="ARBA" id="ARBA00000085"/>
    </source>
</evidence>
<evidence type="ECO:0000256" key="5">
    <source>
        <dbReference type="ARBA" id="ARBA00022519"/>
    </source>
</evidence>
<dbReference type="Pfam" id="PF00512">
    <property type="entry name" value="HisKA"/>
    <property type="match status" value="1"/>
</dbReference>
<evidence type="ECO:0000256" key="11">
    <source>
        <dbReference type="ARBA" id="ARBA00022840"/>
    </source>
</evidence>
<proteinExistence type="predicted"/>
<dbReference type="GO" id="GO:0005886">
    <property type="term" value="C:plasma membrane"/>
    <property type="evidence" value="ECO:0007669"/>
    <property type="project" value="UniProtKB-SubCell"/>
</dbReference>
<evidence type="ECO:0000256" key="15">
    <source>
        <dbReference type="SAM" id="Phobius"/>
    </source>
</evidence>
<dbReference type="GO" id="GO:0005524">
    <property type="term" value="F:ATP binding"/>
    <property type="evidence" value="ECO:0007669"/>
    <property type="project" value="UniProtKB-KW"/>
</dbReference>
<comment type="catalytic activity">
    <reaction evidence="1">
        <text>ATP + protein L-histidine = ADP + protein N-phospho-L-histidine.</text>
        <dbReference type="EC" id="2.7.13.3"/>
    </reaction>
</comment>
<dbReference type="InterPro" id="IPR003660">
    <property type="entry name" value="HAMP_dom"/>
</dbReference>
<evidence type="ECO:0000256" key="7">
    <source>
        <dbReference type="ARBA" id="ARBA00022679"/>
    </source>
</evidence>
<comment type="caution">
    <text evidence="18">The sequence shown here is derived from an EMBL/GenBank/DDBJ whole genome shotgun (WGS) entry which is preliminary data.</text>
</comment>
<dbReference type="Gene3D" id="3.30.450.300">
    <property type="entry name" value="Sensor histidine kinase RisS, periplasmic domain"/>
    <property type="match status" value="1"/>
</dbReference>
<dbReference type="PROSITE" id="PS50109">
    <property type="entry name" value="HIS_KIN"/>
    <property type="match status" value="1"/>
</dbReference>
<dbReference type="InterPro" id="IPR003594">
    <property type="entry name" value="HATPase_dom"/>
</dbReference>
<gene>
    <name evidence="18" type="ORF">HKX39_02570</name>
</gene>
<evidence type="ECO:0000259" key="16">
    <source>
        <dbReference type="PROSITE" id="PS50109"/>
    </source>
</evidence>
<evidence type="ECO:0000256" key="6">
    <source>
        <dbReference type="ARBA" id="ARBA00022553"/>
    </source>
</evidence>
<keyword evidence="4" id="KW-1003">Cell membrane</keyword>
<dbReference type="InterPro" id="IPR003661">
    <property type="entry name" value="HisK_dim/P_dom"/>
</dbReference>
<dbReference type="EMBL" id="JABGBN010000001">
    <property type="protein sequence ID" value="NOL51064.1"/>
    <property type="molecule type" value="Genomic_DNA"/>
</dbReference>